<dbReference type="Gene3D" id="3.40.50.12500">
    <property type="match status" value="1"/>
</dbReference>
<dbReference type="GO" id="GO:0047661">
    <property type="term" value="F:amino-acid racemase activity"/>
    <property type="evidence" value="ECO:0007669"/>
    <property type="project" value="InterPro"/>
</dbReference>
<evidence type="ECO:0000313" key="2">
    <source>
        <dbReference type="EMBL" id="SQI32269.1"/>
    </source>
</evidence>
<accession>A0A2X4U0U0</accession>
<dbReference type="InterPro" id="IPR052186">
    <property type="entry name" value="Hydantoin_racemase-like"/>
</dbReference>
<name>A0A2X4U0U0_SERPL</name>
<gene>
    <name evidence="2" type="ORF">NCTC12961_01045</name>
</gene>
<reference evidence="2 3" key="1">
    <citation type="submission" date="2018-06" db="EMBL/GenBank/DDBJ databases">
        <authorList>
            <consortium name="Pathogen Informatics"/>
            <person name="Doyle S."/>
        </authorList>
    </citation>
    <scope>NUCLEOTIDE SEQUENCE [LARGE SCALE GENOMIC DNA]</scope>
    <source>
        <strain evidence="2 3">NCTC12961</strain>
    </source>
</reference>
<proteinExistence type="inferred from homology"/>
<dbReference type="EMBL" id="LS483469">
    <property type="protein sequence ID" value="SQI32269.1"/>
    <property type="molecule type" value="Genomic_DNA"/>
</dbReference>
<dbReference type="AlphaFoldDB" id="A0A2X4U0U0"/>
<evidence type="ECO:0000256" key="1">
    <source>
        <dbReference type="ARBA" id="ARBA00038414"/>
    </source>
</evidence>
<dbReference type="PANTHER" id="PTHR28047">
    <property type="entry name" value="PROTEIN DCG1"/>
    <property type="match status" value="1"/>
</dbReference>
<organism evidence="2 3">
    <name type="scientific">Serratia plymuthica</name>
    <dbReference type="NCBI Taxonomy" id="82996"/>
    <lineage>
        <taxon>Bacteria</taxon>
        <taxon>Pseudomonadati</taxon>
        <taxon>Pseudomonadota</taxon>
        <taxon>Gammaproteobacteria</taxon>
        <taxon>Enterobacterales</taxon>
        <taxon>Yersiniaceae</taxon>
        <taxon>Serratia</taxon>
    </lineage>
</organism>
<comment type="similarity">
    <text evidence="1">Belongs to the HyuE racemase family.</text>
</comment>
<evidence type="ECO:0000313" key="3">
    <source>
        <dbReference type="Proteomes" id="UP000248897"/>
    </source>
</evidence>
<dbReference type="PANTHER" id="PTHR28047:SF5">
    <property type="entry name" value="PROTEIN DCG1"/>
    <property type="match status" value="1"/>
</dbReference>
<protein>
    <submittedName>
        <fullName evidence="2">Hydantoin racemase</fullName>
    </submittedName>
</protein>
<dbReference type="InterPro" id="IPR053714">
    <property type="entry name" value="Iso_Racemase_Enz_sf"/>
</dbReference>
<dbReference type="Pfam" id="PF01177">
    <property type="entry name" value="Asp_Glu_race"/>
    <property type="match status" value="1"/>
</dbReference>
<dbReference type="InterPro" id="IPR015942">
    <property type="entry name" value="Asp/Glu/hydantoin_racemase"/>
</dbReference>
<sequence>MLGCGGMADLARELTQELGIPVIDGVSAAVKMIESLHALGLSTSKHGDLDFPLVKPLSGMFGSFNG</sequence>
<dbReference type="Proteomes" id="UP000248897">
    <property type="component" value="Chromosome 1"/>
</dbReference>